<dbReference type="Gene3D" id="3.40.630.30">
    <property type="match status" value="1"/>
</dbReference>
<feature type="non-terminal residue" evidence="1">
    <location>
        <position position="1"/>
    </location>
</feature>
<proteinExistence type="predicted"/>
<comment type="caution">
    <text evidence="1">The sequence shown here is derived from an EMBL/GenBank/DDBJ whole genome shotgun (WGS) entry which is preliminary data.</text>
</comment>
<accession>A0A072PIE7</accession>
<protein>
    <submittedName>
        <fullName evidence="1">Uncharacterized protein</fullName>
    </submittedName>
</protein>
<organism evidence="1 2">
    <name type="scientific">Exophiala aquamarina CBS 119918</name>
    <dbReference type="NCBI Taxonomy" id="1182545"/>
    <lineage>
        <taxon>Eukaryota</taxon>
        <taxon>Fungi</taxon>
        <taxon>Dikarya</taxon>
        <taxon>Ascomycota</taxon>
        <taxon>Pezizomycotina</taxon>
        <taxon>Eurotiomycetes</taxon>
        <taxon>Chaetothyriomycetidae</taxon>
        <taxon>Chaetothyriales</taxon>
        <taxon>Herpotrichiellaceae</taxon>
        <taxon>Exophiala</taxon>
    </lineage>
</organism>
<dbReference type="GeneID" id="25278875"/>
<evidence type="ECO:0000313" key="1">
    <source>
        <dbReference type="EMBL" id="KEF59098.1"/>
    </source>
</evidence>
<dbReference type="RefSeq" id="XP_013261688.1">
    <property type="nucleotide sequence ID" value="XM_013406234.1"/>
</dbReference>
<dbReference type="VEuPathDB" id="FungiDB:A1O9_03942"/>
<sequence>LQPGAAFVLDDGTRSAVGYLLGCPNTRRFAAMIQDRLVPSLDATLDVPPPKPGSDEVPFADDPALWAQQELYNNLSDSSVV</sequence>
<keyword evidence="2" id="KW-1185">Reference proteome</keyword>
<dbReference type="HOGENOM" id="CLU_2580251_0_0_1"/>
<reference evidence="1 2" key="1">
    <citation type="submission" date="2013-03" db="EMBL/GenBank/DDBJ databases">
        <title>The Genome Sequence of Exophiala aquamarina CBS 119918.</title>
        <authorList>
            <consortium name="The Broad Institute Genomics Platform"/>
            <person name="Cuomo C."/>
            <person name="de Hoog S."/>
            <person name="Gorbushina A."/>
            <person name="Walker B."/>
            <person name="Young S.K."/>
            <person name="Zeng Q."/>
            <person name="Gargeya S."/>
            <person name="Fitzgerald M."/>
            <person name="Haas B."/>
            <person name="Abouelleil A."/>
            <person name="Allen A.W."/>
            <person name="Alvarado L."/>
            <person name="Arachchi H.M."/>
            <person name="Berlin A.M."/>
            <person name="Chapman S.B."/>
            <person name="Gainer-Dewar J."/>
            <person name="Goldberg J."/>
            <person name="Griggs A."/>
            <person name="Gujja S."/>
            <person name="Hansen M."/>
            <person name="Howarth C."/>
            <person name="Imamovic A."/>
            <person name="Ireland A."/>
            <person name="Larimer J."/>
            <person name="McCowan C."/>
            <person name="Murphy C."/>
            <person name="Pearson M."/>
            <person name="Poon T.W."/>
            <person name="Priest M."/>
            <person name="Roberts A."/>
            <person name="Saif S."/>
            <person name="Shea T."/>
            <person name="Sisk P."/>
            <person name="Sykes S."/>
            <person name="Wortman J."/>
            <person name="Nusbaum C."/>
            <person name="Birren B."/>
        </authorList>
    </citation>
    <scope>NUCLEOTIDE SEQUENCE [LARGE SCALE GENOMIC DNA]</scope>
    <source>
        <strain evidence="1 2">CBS 119918</strain>
    </source>
</reference>
<dbReference type="OrthoDB" id="64477at2759"/>
<name>A0A072PIE7_9EURO</name>
<dbReference type="Proteomes" id="UP000027920">
    <property type="component" value="Unassembled WGS sequence"/>
</dbReference>
<evidence type="ECO:0000313" key="2">
    <source>
        <dbReference type="Proteomes" id="UP000027920"/>
    </source>
</evidence>
<gene>
    <name evidence="1" type="ORF">A1O9_03942</name>
</gene>
<dbReference type="EMBL" id="AMGV01000003">
    <property type="protein sequence ID" value="KEF59098.1"/>
    <property type="molecule type" value="Genomic_DNA"/>
</dbReference>
<dbReference type="AlphaFoldDB" id="A0A072PIE7"/>